<dbReference type="RefSeq" id="WP_078932972.1">
    <property type="nucleotide sequence ID" value="NZ_FUWG01000007.1"/>
</dbReference>
<name>A0A1T4K8Y0_TREPO</name>
<dbReference type="OrthoDB" id="362631at2"/>
<evidence type="ECO:0000313" key="3">
    <source>
        <dbReference type="Proteomes" id="UP000190423"/>
    </source>
</evidence>
<protein>
    <recommendedName>
        <fullName evidence="4">Capsule assembly protein Wzi</fullName>
    </recommendedName>
</protein>
<proteinExistence type="predicted"/>
<dbReference type="Proteomes" id="UP000190423">
    <property type="component" value="Unassembled WGS sequence"/>
</dbReference>
<organism evidence="2 3">
    <name type="scientific">Treponema porcinum</name>
    <dbReference type="NCBI Taxonomy" id="261392"/>
    <lineage>
        <taxon>Bacteria</taxon>
        <taxon>Pseudomonadati</taxon>
        <taxon>Spirochaetota</taxon>
        <taxon>Spirochaetia</taxon>
        <taxon>Spirochaetales</taxon>
        <taxon>Treponemataceae</taxon>
        <taxon>Treponema</taxon>
    </lineage>
</organism>
<dbReference type="STRING" id="261392.SAMN02745149_01049"/>
<dbReference type="EMBL" id="FUWG01000007">
    <property type="protein sequence ID" value="SJZ38900.1"/>
    <property type="molecule type" value="Genomic_DNA"/>
</dbReference>
<dbReference type="Gene3D" id="2.40.160.130">
    <property type="entry name" value="Capsule assembly protein Wzi"/>
    <property type="match status" value="1"/>
</dbReference>
<gene>
    <name evidence="2" type="ORF">SAMN02745149_01049</name>
</gene>
<sequence>MNCKKCIVLCILLTFGLYMLSAQVSVSPDDDFYSDATGWVLKGYVERLPLIKPYPLNVIRSVLDEVAEKGSETDRLRAEFYLKKYFSHSFRVSAATSADVKLKQVDSGGDDDTNEFEADSLFSERLSFFCDRQITPLFGIGADIGAMVRNNDIQPKDALPRFTVNTETNLVRPLKIESSDVDFILDPNVIATFGTQSLYASFGINKSGYGLFPDDSLILNPSAYQMLNAAFNYSGEHFSYSQLFGLMGASSYTDTDSYSCRKFLSFHSLKIPVPKTNVSVGLYESVVFSNPFMPAYFMPVPYFIIANVAGFNENVLSGIQLEWKPFPCLALSADLLLDDFDAKQVLKLKLNDGGIRAGFKTGFVYSPLESFCDFISLSYTLVTPYAYTKYNTLDDTYNYLDYTNFGQSLGTDLLPDSDRVSMTIQFKPRPNFRLGTITSFIRHANAYESLDDEDVLSLRGQYAADGSINMDTQGISYAADTTDFLKQDNLMYVIQAAVFGEYEFVTARCGRLSLSVQYTFEYIKNDGVDNAIFSGSYETPEAVKADRERWENALHDSYNHYFSLGIKYTY</sequence>
<evidence type="ECO:0000256" key="1">
    <source>
        <dbReference type="SAM" id="SignalP"/>
    </source>
</evidence>
<feature type="signal peptide" evidence="1">
    <location>
        <begin position="1"/>
        <end position="24"/>
    </location>
</feature>
<dbReference type="InterPro" id="IPR038636">
    <property type="entry name" value="Wzi_sf"/>
</dbReference>
<keyword evidence="1" id="KW-0732">Signal</keyword>
<dbReference type="AlphaFoldDB" id="A0A1T4K8Y0"/>
<reference evidence="2 3" key="1">
    <citation type="submission" date="2017-02" db="EMBL/GenBank/DDBJ databases">
        <authorList>
            <person name="Peterson S.W."/>
        </authorList>
    </citation>
    <scope>NUCLEOTIDE SEQUENCE [LARGE SCALE GENOMIC DNA]</scope>
    <source>
        <strain evidence="2 3">ATCC BAA-908</strain>
    </source>
</reference>
<dbReference type="GeneID" id="78316350"/>
<keyword evidence="3" id="KW-1185">Reference proteome</keyword>
<feature type="chain" id="PRO_5012820630" description="Capsule assembly protein Wzi" evidence="1">
    <location>
        <begin position="25"/>
        <end position="570"/>
    </location>
</feature>
<evidence type="ECO:0008006" key="4">
    <source>
        <dbReference type="Google" id="ProtNLM"/>
    </source>
</evidence>
<evidence type="ECO:0000313" key="2">
    <source>
        <dbReference type="EMBL" id="SJZ38900.1"/>
    </source>
</evidence>
<accession>A0A1T4K8Y0</accession>